<organism evidence="1 2">
    <name type="scientific">Catharanthus roseus</name>
    <name type="common">Madagascar periwinkle</name>
    <name type="synonym">Vinca rosea</name>
    <dbReference type="NCBI Taxonomy" id="4058"/>
    <lineage>
        <taxon>Eukaryota</taxon>
        <taxon>Viridiplantae</taxon>
        <taxon>Streptophyta</taxon>
        <taxon>Embryophyta</taxon>
        <taxon>Tracheophyta</taxon>
        <taxon>Spermatophyta</taxon>
        <taxon>Magnoliopsida</taxon>
        <taxon>eudicotyledons</taxon>
        <taxon>Gunneridae</taxon>
        <taxon>Pentapetalae</taxon>
        <taxon>asterids</taxon>
        <taxon>lamiids</taxon>
        <taxon>Gentianales</taxon>
        <taxon>Apocynaceae</taxon>
        <taxon>Rauvolfioideae</taxon>
        <taxon>Vinceae</taxon>
        <taxon>Catharanthinae</taxon>
        <taxon>Catharanthus</taxon>
    </lineage>
</organism>
<gene>
    <name evidence="1" type="ORF">M9H77_23165</name>
</gene>
<proteinExistence type="predicted"/>
<sequence length="169" mass="19396">MSGGPGWQQLNLFLCLPQCEAYILFSLLLCSFLFLCYFLFSVNSSVAATNQNYFFVRFWHQSIFVPLFYTKTSCPIFCVLWIEEESVVRFSNTSSDFEGPFKELLSDSIIRLFFCRGIVYVIGLITKGDLIFLVSSVRYIPPSSQTSSETSQPFSIMLLNTRMNTVTFH</sequence>
<comment type="caution">
    <text evidence="1">The sequence shown here is derived from an EMBL/GenBank/DDBJ whole genome shotgun (WGS) entry which is preliminary data.</text>
</comment>
<reference evidence="2" key="1">
    <citation type="journal article" date="2023" name="Nat. Plants">
        <title>Single-cell RNA sequencing provides a high-resolution roadmap for understanding the multicellular compartmentation of specialized metabolism.</title>
        <authorList>
            <person name="Sun S."/>
            <person name="Shen X."/>
            <person name="Li Y."/>
            <person name="Li Y."/>
            <person name="Wang S."/>
            <person name="Li R."/>
            <person name="Zhang H."/>
            <person name="Shen G."/>
            <person name="Guo B."/>
            <person name="Wei J."/>
            <person name="Xu J."/>
            <person name="St-Pierre B."/>
            <person name="Chen S."/>
            <person name="Sun C."/>
        </authorList>
    </citation>
    <scope>NUCLEOTIDE SEQUENCE [LARGE SCALE GENOMIC DNA]</scope>
</reference>
<evidence type="ECO:0000313" key="2">
    <source>
        <dbReference type="Proteomes" id="UP001060085"/>
    </source>
</evidence>
<name>A0ACC0AV28_CATRO</name>
<dbReference type="Proteomes" id="UP001060085">
    <property type="component" value="Linkage Group LG05"/>
</dbReference>
<evidence type="ECO:0000313" key="1">
    <source>
        <dbReference type="EMBL" id="KAI5663842.1"/>
    </source>
</evidence>
<accession>A0ACC0AV28</accession>
<dbReference type="EMBL" id="CM044705">
    <property type="protein sequence ID" value="KAI5663842.1"/>
    <property type="molecule type" value="Genomic_DNA"/>
</dbReference>
<protein>
    <submittedName>
        <fullName evidence="1">Uncharacterized protein</fullName>
    </submittedName>
</protein>
<keyword evidence="2" id="KW-1185">Reference proteome</keyword>